<accession>A0A369BKE5</accession>
<sequence length="321" mass="35733">MEENTSLTPQEVADILKIAKNTVYELIKRGELNGYRVGKKVRVDLSDVEEYKNQTKTKKPQNKAPQEVPAASASRTNPLYYEEFPMERGFVICGQDVLLDILSRYLEQHPGGVRALRSYVGSYNGLYALYRGDVQVATAHIWDGDTGGYNIPYVRRMLPGTPCTIIHLTSRMQGFYVAKGNPKGISGWEDLKRPGITLINRERGSGTRILLDEHLRLLGIPGKSIKGYSRECLSHLAVASSVARGGADIAMGNEKAGLQVQGIDFIPLQKERYELVIKKEDMDKPPFEAIIEILRSHEFKMELSGIGGYDLSETGNIVAET</sequence>
<dbReference type="InterPro" id="IPR024370">
    <property type="entry name" value="PBP_domain"/>
</dbReference>
<feature type="domain" description="Helix-turn-helix" evidence="3">
    <location>
        <begin position="7"/>
        <end position="54"/>
    </location>
</feature>
<keyword evidence="5" id="KW-1185">Reference proteome</keyword>
<dbReference type="InterPro" id="IPR010093">
    <property type="entry name" value="SinI_DNA-bd"/>
</dbReference>
<dbReference type="RefSeq" id="WP_114296016.1">
    <property type="nucleotide sequence ID" value="NZ_QPJT01000001.1"/>
</dbReference>
<comment type="caution">
    <text evidence="4">The sequence shown here is derived from an EMBL/GenBank/DDBJ whole genome shotgun (WGS) entry which is preliminary data.</text>
</comment>
<feature type="region of interest" description="Disordered" evidence="1">
    <location>
        <begin position="51"/>
        <end position="72"/>
    </location>
</feature>
<protein>
    <submittedName>
        <fullName evidence="4">Putative molybdopterin biosynthesis protein</fullName>
    </submittedName>
</protein>
<evidence type="ECO:0000313" key="4">
    <source>
        <dbReference type="EMBL" id="RCX21078.1"/>
    </source>
</evidence>
<evidence type="ECO:0000259" key="3">
    <source>
        <dbReference type="Pfam" id="PF12728"/>
    </source>
</evidence>
<dbReference type="Pfam" id="PF12728">
    <property type="entry name" value="HTH_17"/>
    <property type="match status" value="1"/>
</dbReference>
<dbReference type="EMBL" id="QPJT01000001">
    <property type="protein sequence ID" value="RCX21078.1"/>
    <property type="molecule type" value="Genomic_DNA"/>
</dbReference>
<dbReference type="PANTHER" id="PTHR38431">
    <property type="entry name" value="BLL2305 PROTEIN"/>
    <property type="match status" value="1"/>
</dbReference>
<dbReference type="InterPro" id="IPR041657">
    <property type="entry name" value="HTH_17"/>
</dbReference>
<dbReference type="Gene3D" id="3.40.190.10">
    <property type="entry name" value="Periplasmic binding protein-like II"/>
    <property type="match status" value="1"/>
</dbReference>
<dbReference type="Proteomes" id="UP000253034">
    <property type="component" value="Unassembled WGS sequence"/>
</dbReference>
<evidence type="ECO:0000256" key="1">
    <source>
        <dbReference type="SAM" id="MobiDB-lite"/>
    </source>
</evidence>
<evidence type="ECO:0000259" key="2">
    <source>
        <dbReference type="Pfam" id="PF12727"/>
    </source>
</evidence>
<gene>
    <name evidence="4" type="ORF">DFR58_101288</name>
</gene>
<dbReference type="NCBIfam" id="TIGR01764">
    <property type="entry name" value="excise"/>
    <property type="match status" value="1"/>
</dbReference>
<name>A0A369BKE5_9FIRM</name>
<dbReference type="AlphaFoldDB" id="A0A369BKE5"/>
<dbReference type="SUPFAM" id="SSF53850">
    <property type="entry name" value="Periplasmic binding protein-like II"/>
    <property type="match status" value="1"/>
</dbReference>
<organism evidence="4 5">
    <name type="scientific">Anaerobacterium chartisolvens</name>
    <dbReference type="NCBI Taxonomy" id="1297424"/>
    <lineage>
        <taxon>Bacteria</taxon>
        <taxon>Bacillati</taxon>
        <taxon>Bacillota</taxon>
        <taxon>Clostridia</taxon>
        <taxon>Eubacteriales</taxon>
        <taxon>Oscillospiraceae</taxon>
        <taxon>Anaerobacterium</taxon>
    </lineage>
</organism>
<dbReference type="OrthoDB" id="9804758at2"/>
<dbReference type="GO" id="GO:0003677">
    <property type="term" value="F:DNA binding"/>
    <property type="evidence" value="ECO:0007669"/>
    <property type="project" value="InterPro"/>
</dbReference>
<reference evidence="4 5" key="1">
    <citation type="submission" date="2018-07" db="EMBL/GenBank/DDBJ databases">
        <title>Genomic Encyclopedia of Type Strains, Phase IV (KMG-IV): sequencing the most valuable type-strain genomes for metagenomic binning, comparative biology and taxonomic classification.</title>
        <authorList>
            <person name="Goeker M."/>
        </authorList>
    </citation>
    <scope>NUCLEOTIDE SEQUENCE [LARGE SCALE GENOMIC DNA]</scope>
    <source>
        <strain evidence="4 5">DSM 27016</strain>
    </source>
</reference>
<evidence type="ECO:0000313" key="5">
    <source>
        <dbReference type="Proteomes" id="UP000253034"/>
    </source>
</evidence>
<proteinExistence type="predicted"/>
<feature type="domain" description="PBP" evidence="2">
    <location>
        <begin position="104"/>
        <end position="295"/>
    </location>
</feature>
<dbReference type="Pfam" id="PF12727">
    <property type="entry name" value="PBP_like"/>
    <property type="match status" value="1"/>
</dbReference>
<dbReference type="PANTHER" id="PTHR38431:SF1">
    <property type="entry name" value="BLL2305 PROTEIN"/>
    <property type="match status" value="1"/>
</dbReference>